<keyword evidence="2" id="KW-1185">Reference proteome</keyword>
<sequence>MPRPSRDAACLDALMRSGGAAEVAVLAAASSRSAVRACLAAGHLVSIGGGWVVSAGLGSRLREPPRSPAWHLLPEEWSAQWPELLVARSAVAASRRAALAGRCAALHRGWAVLADPASTELATPHGRKARNLPAVLGPTTLVRRRLTAEELAARVTSPVRTVLDCAATLPFREALAIADSALRAGAVSHGELEEAAARRHASRAAVLCVVAAASGLAANPFESALRALLVGVEGASFTPQLSVPTSMGPARVDLGDGELRIAVEADSYLFHGGEQAFARDIRRYNALVAQDWAVLRVSFRDLMTRPEVVRDQVQSVVWARLSRR</sequence>
<dbReference type="InterPro" id="IPR011335">
    <property type="entry name" value="Restrct_endonuc-II-like"/>
</dbReference>
<evidence type="ECO:0000313" key="2">
    <source>
        <dbReference type="Proteomes" id="UP000292373"/>
    </source>
</evidence>
<name>A0A4Q9KBI6_9ACTN</name>
<dbReference type="OrthoDB" id="4310518at2"/>
<comment type="caution">
    <text evidence="1">The sequence shown here is derived from an EMBL/GenBank/DDBJ whole genome shotgun (WGS) entry which is preliminary data.</text>
</comment>
<accession>A0A4Q9KBI6</accession>
<dbReference type="Gene3D" id="3.40.960.10">
    <property type="entry name" value="VSR Endonuclease"/>
    <property type="match status" value="1"/>
</dbReference>
<dbReference type="AlphaFoldDB" id="A0A4Q9KBI6"/>
<proteinExistence type="predicted"/>
<organism evidence="1 2">
    <name type="scientific">Propioniciclava sinopodophylli</name>
    <dbReference type="NCBI Taxonomy" id="1837344"/>
    <lineage>
        <taxon>Bacteria</taxon>
        <taxon>Bacillati</taxon>
        <taxon>Actinomycetota</taxon>
        <taxon>Actinomycetes</taxon>
        <taxon>Propionibacteriales</taxon>
        <taxon>Propionibacteriaceae</taxon>
        <taxon>Propioniciclava</taxon>
    </lineage>
</organism>
<dbReference type="SUPFAM" id="SSF52980">
    <property type="entry name" value="Restriction endonuclease-like"/>
    <property type="match status" value="1"/>
</dbReference>
<reference evidence="1 2" key="1">
    <citation type="submission" date="2019-01" db="EMBL/GenBank/DDBJ databases">
        <title>Lactibacter flavus gen. nov., sp. nov., a novel bacterium of the family Propionibacteriaceae isolated from raw milk and dairy products.</title>
        <authorList>
            <person name="Huptas C."/>
            <person name="Wenning M."/>
            <person name="Breitenwieser F."/>
            <person name="Doll E."/>
            <person name="Von Neubeck M."/>
            <person name="Busse H.-J."/>
            <person name="Scherer S."/>
        </authorList>
    </citation>
    <scope>NUCLEOTIDE SEQUENCE [LARGE SCALE GENOMIC DNA]</scope>
    <source>
        <strain evidence="1 2">KCTC 33808</strain>
    </source>
</reference>
<dbReference type="RefSeq" id="WP_131169301.1">
    <property type="nucleotide sequence ID" value="NZ_SDMQ01000013.1"/>
</dbReference>
<gene>
    <name evidence="1" type="ORF">ET989_12020</name>
</gene>
<evidence type="ECO:0000313" key="1">
    <source>
        <dbReference type="EMBL" id="TBT83196.1"/>
    </source>
</evidence>
<dbReference type="Proteomes" id="UP000292373">
    <property type="component" value="Unassembled WGS sequence"/>
</dbReference>
<protein>
    <recommendedName>
        <fullName evidence="3">DUF559 domain-containing protein</fullName>
    </recommendedName>
</protein>
<dbReference type="EMBL" id="SDMQ01000013">
    <property type="protein sequence ID" value="TBT83196.1"/>
    <property type="molecule type" value="Genomic_DNA"/>
</dbReference>
<evidence type="ECO:0008006" key="3">
    <source>
        <dbReference type="Google" id="ProtNLM"/>
    </source>
</evidence>